<evidence type="ECO:0000313" key="1">
    <source>
        <dbReference type="EMBL" id="MDQ0148632.1"/>
    </source>
</evidence>
<protein>
    <submittedName>
        <fullName evidence="1">Uncharacterized protein</fullName>
    </submittedName>
</protein>
<organism evidence="1 2">
    <name type="scientific">Eubacterium multiforme</name>
    <dbReference type="NCBI Taxonomy" id="83339"/>
    <lineage>
        <taxon>Bacteria</taxon>
        <taxon>Bacillati</taxon>
        <taxon>Bacillota</taxon>
        <taxon>Clostridia</taxon>
        <taxon>Eubacteriales</taxon>
        <taxon>Eubacteriaceae</taxon>
        <taxon>Eubacterium</taxon>
    </lineage>
</organism>
<name>A0ABT9UPQ6_9FIRM</name>
<keyword evidence="2" id="KW-1185">Reference proteome</keyword>
<accession>A0ABT9UPQ6</accession>
<dbReference type="EMBL" id="JAUSUF010000001">
    <property type="protein sequence ID" value="MDQ0148632.1"/>
    <property type="molecule type" value="Genomic_DNA"/>
</dbReference>
<evidence type="ECO:0000313" key="2">
    <source>
        <dbReference type="Proteomes" id="UP001228504"/>
    </source>
</evidence>
<proteinExistence type="predicted"/>
<reference evidence="1 2" key="1">
    <citation type="submission" date="2023-07" db="EMBL/GenBank/DDBJ databases">
        <title>Genomic Encyclopedia of Type Strains, Phase IV (KMG-IV): sequencing the most valuable type-strain genomes for metagenomic binning, comparative biology and taxonomic classification.</title>
        <authorList>
            <person name="Goeker M."/>
        </authorList>
    </citation>
    <scope>NUCLEOTIDE SEQUENCE [LARGE SCALE GENOMIC DNA]</scope>
    <source>
        <strain evidence="1 2">DSM 20694</strain>
    </source>
</reference>
<comment type="caution">
    <text evidence="1">The sequence shown here is derived from an EMBL/GenBank/DDBJ whole genome shotgun (WGS) entry which is preliminary data.</text>
</comment>
<sequence length="32" mass="3744">MKIPRGPAAVKEEFLQYATEKIFWEGCRNDDT</sequence>
<dbReference type="Proteomes" id="UP001228504">
    <property type="component" value="Unassembled WGS sequence"/>
</dbReference>
<gene>
    <name evidence="1" type="ORF">J2S18_000549</name>
</gene>